<name>G2YG01_BOTF4</name>
<protein>
    <submittedName>
        <fullName evidence="1">Uncharacterized protein</fullName>
    </submittedName>
</protein>
<evidence type="ECO:0000313" key="2">
    <source>
        <dbReference type="Proteomes" id="UP000008177"/>
    </source>
</evidence>
<organism evidence="1 2">
    <name type="scientific">Botryotinia fuckeliana (strain T4)</name>
    <name type="common">Noble rot fungus</name>
    <name type="synonym">Botrytis cinerea</name>
    <dbReference type="NCBI Taxonomy" id="999810"/>
    <lineage>
        <taxon>Eukaryota</taxon>
        <taxon>Fungi</taxon>
        <taxon>Dikarya</taxon>
        <taxon>Ascomycota</taxon>
        <taxon>Pezizomycotina</taxon>
        <taxon>Leotiomycetes</taxon>
        <taxon>Helotiales</taxon>
        <taxon>Sclerotiniaceae</taxon>
        <taxon>Botrytis</taxon>
    </lineage>
</organism>
<proteinExistence type="predicted"/>
<dbReference type="HOGENOM" id="CLU_2867422_0_0_1"/>
<evidence type="ECO:0000313" key="1">
    <source>
        <dbReference type="EMBL" id="CCD50699.1"/>
    </source>
</evidence>
<dbReference type="InParanoid" id="G2YG01"/>
<gene>
    <name evidence="1" type="ORF">BofuT4_uP087620.1</name>
</gene>
<dbReference type="Proteomes" id="UP000008177">
    <property type="component" value="Unplaced contigs"/>
</dbReference>
<reference evidence="2" key="1">
    <citation type="journal article" date="2011" name="PLoS Genet.">
        <title>Genomic analysis of the necrotrophic fungal pathogens Sclerotinia sclerotiorum and Botrytis cinerea.</title>
        <authorList>
            <person name="Amselem J."/>
            <person name="Cuomo C.A."/>
            <person name="van Kan J.A."/>
            <person name="Viaud M."/>
            <person name="Benito E.P."/>
            <person name="Couloux A."/>
            <person name="Coutinho P.M."/>
            <person name="de Vries R.P."/>
            <person name="Dyer P.S."/>
            <person name="Fillinger S."/>
            <person name="Fournier E."/>
            <person name="Gout L."/>
            <person name="Hahn M."/>
            <person name="Kohn L."/>
            <person name="Lapalu N."/>
            <person name="Plummer K.M."/>
            <person name="Pradier J.M."/>
            <person name="Quevillon E."/>
            <person name="Sharon A."/>
            <person name="Simon A."/>
            <person name="ten Have A."/>
            <person name="Tudzynski B."/>
            <person name="Tudzynski P."/>
            <person name="Wincker P."/>
            <person name="Andrew M."/>
            <person name="Anthouard V."/>
            <person name="Beever R.E."/>
            <person name="Beffa R."/>
            <person name="Benoit I."/>
            <person name="Bouzid O."/>
            <person name="Brault B."/>
            <person name="Chen Z."/>
            <person name="Choquer M."/>
            <person name="Collemare J."/>
            <person name="Cotton P."/>
            <person name="Danchin E.G."/>
            <person name="Da Silva C."/>
            <person name="Gautier A."/>
            <person name="Giraud C."/>
            <person name="Giraud T."/>
            <person name="Gonzalez C."/>
            <person name="Grossetete S."/>
            <person name="Guldener U."/>
            <person name="Henrissat B."/>
            <person name="Howlett B.J."/>
            <person name="Kodira C."/>
            <person name="Kretschmer M."/>
            <person name="Lappartient A."/>
            <person name="Leroch M."/>
            <person name="Levis C."/>
            <person name="Mauceli E."/>
            <person name="Neuveglise C."/>
            <person name="Oeser B."/>
            <person name="Pearson M."/>
            <person name="Poulain J."/>
            <person name="Poussereau N."/>
            <person name="Quesneville H."/>
            <person name="Rascle C."/>
            <person name="Schumacher J."/>
            <person name="Segurens B."/>
            <person name="Sexton A."/>
            <person name="Silva E."/>
            <person name="Sirven C."/>
            <person name="Soanes D.M."/>
            <person name="Talbot N.J."/>
            <person name="Templeton M."/>
            <person name="Yandava C."/>
            <person name="Yarden O."/>
            <person name="Zeng Q."/>
            <person name="Rollins J.A."/>
            <person name="Lebrun M.H."/>
            <person name="Dickman M."/>
        </authorList>
    </citation>
    <scope>NUCLEOTIDE SEQUENCE [LARGE SCALE GENOMIC DNA]</scope>
    <source>
        <strain evidence="2">T4</strain>
    </source>
</reference>
<accession>G2YG01</accession>
<sequence>MLASRSAKSGKQEDGFWKFRESTSVPPVHAPTGGLNIFNEPVWRFGGLEMRHGERLMIENFSNV</sequence>
<dbReference type="EMBL" id="FQ790328">
    <property type="protein sequence ID" value="CCD50699.1"/>
    <property type="molecule type" value="Genomic_DNA"/>
</dbReference>
<dbReference type="AlphaFoldDB" id="G2YG01"/>